<evidence type="ECO:0000256" key="9">
    <source>
        <dbReference type="ARBA" id="ARBA00022692"/>
    </source>
</evidence>
<organism evidence="27 28">
    <name type="scientific">Agrilus planipennis</name>
    <name type="common">Emerald ash borer</name>
    <name type="synonym">Agrilus marcopoli</name>
    <dbReference type="NCBI Taxonomy" id="224129"/>
    <lineage>
        <taxon>Eukaryota</taxon>
        <taxon>Metazoa</taxon>
        <taxon>Ecdysozoa</taxon>
        <taxon>Arthropoda</taxon>
        <taxon>Hexapoda</taxon>
        <taxon>Insecta</taxon>
        <taxon>Pterygota</taxon>
        <taxon>Neoptera</taxon>
        <taxon>Endopterygota</taxon>
        <taxon>Coleoptera</taxon>
        <taxon>Polyphaga</taxon>
        <taxon>Elateriformia</taxon>
        <taxon>Buprestoidea</taxon>
        <taxon>Buprestidae</taxon>
        <taxon>Agrilinae</taxon>
        <taxon>Agrilus</taxon>
    </lineage>
</organism>
<evidence type="ECO:0000256" key="18">
    <source>
        <dbReference type="ARBA" id="ARBA00029663"/>
    </source>
</evidence>
<evidence type="ECO:0000256" key="22">
    <source>
        <dbReference type="ARBA" id="ARBA00093257"/>
    </source>
</evidence>
<evidence type="ECO:0000256" key="7">
    <source>
        <dbReference type="ARBA" id="ARBA00022676"/>
    </source>
</evidence>
<keyword evidence="13" id="KW-0333">Golgi apparatus</keyword>
<feature type="transmembrane region" description="Helical" evidence="26">
    <location>
        <begin position="21"/>
        <end position="38"/>
    </location>
</feature>
<evidence type="ECO:0000256" key="23">
    <source>
        <dbReference type="PIRSR" id="PIRSR607754-1"/>
    </source>
</evidence>
<comment type="cofactor">
    <cofactor evidence="1 24">
        <name>Mn(2+)</name>
        <dbReference type="ChEBI" id="CHEBI:29035"/>
    </cofactor>
</comment>
<keyword evidence="17 24" id="KW-0464">Manganese</keyword>
<dbReference type="GO" id="GO:0009312">
    <property type="term" value="P:oligosaccharide biosynthetic process"/>
    <property type="evidence" value="ECO:0007669"/>
    <property type="project" value="InterPro"/>
</dbReference>
<comment type="pathway">
    <text evidence="3">Protein modification; protein glycosylation.</text>
</comment>
<dbReference type="RefSeq" id="XP_018332310.1">
    <property type="nucleotide sequence ID" value="XM_018476808.1"/>
</dbReference>
<dbReference type="InParanoid" id="A0A1W4XIW6"/>
<keyword evidence="10 24" id="KW-0479">Metal-binding</keyword>
<dbReference type="GO" id="GO:0000139">
    <property type="term" value="C:Golgi membrane"/>
    <property type="evidence" value="ECO:0007669"/>
    <property type="project" value="UniProtKB-SubCell"/>
</dbReference>
<evidence type="ECO:0000256" key="12">
    <source>
        <dbReference type="ARBA" id="ARBA00022989"/>
    </source>
</evidence>
<evidence type="ECO:0000256" key="5">
    <source>
        <dbReference type="ARBA" id="ARBA00012613"/>
    </source>
</evidence>
<evidence type="ECO:0000256" key="21">
    <source>
        <dbReference type="ARBA" id="ARBA00032915"/>
    </source>
</evidence>
<dbReference type="GeneID" id="108741847"/>
<evidence type="ECO:0000313" key="27">
    <source>
        <dbReference type="Proteomes" id="UP000192223"/>
    </source>
</evidence>
<keyword evidence="15 25" id="KW-1015">Disulfide bond</keyword>
<keyword evidence="12 26" id="KW-1133">Transmembrane helix</keyword>
<feature type="binding site" evidence="24">
    <location>
        <position position="265"/>
    </location>
    <ligand>
        <name>Mn(2+)</name>
        <dbReference type="ChEBI" id="CHEBI:29035"/>
    </ligand>
</feature>
<evidence type="ECO:0000256" key="15">
    <source>
        <dbReference type="ARBA" id="ARBA00023157"/>
    </source>
</evidence>
<evidence type="ECO:0000256" key="1">
    <source>
        <dbReference type="ARBA" id="ARBA00001936"/>
    </source>
</evidence>
<evidence type="ECO:0000256" key="19">
    <source>
        <dbReference type="ARBA" id="ARBA00031203"/>
    </source>
</evidence>
<evidence type="ECO:0000256" key="8">
    <source>
        <dbReference type="ARBA" id="ARBA00022679"/>
    </source>
</evidence>
<dbReference type="InterPro" id="IPR029044">
    <property type="entry name" value="Nucleotide-diphossugar_trans"/>
</dbReference>
<evidence type="ECO:0000313" key="28">
    <source>
        <dbReference type="RefSeq" id="XP_018332310.1"/>
    </source>
</evidence>
<accession>A0A1W4XIW6</accession>
<keyword evidence="14 26" id="KW-0472">Membrane</keyword>
<dbReference type="AlphaFoldDB" id="A0A1W4XIW6"/>
<feature type="binding site" evidence="24">
    <location>
        <position position="378"/>
    </location>
    <ligand>
        <name>Mn(2+)</name>
        <dbReference type="ChEBI" id="CHEBI:29035"/>
    </ligand>
</feature>
<dbReference type="GO" id="GO:0008455">
    <property type="term" value="F:alpha-1,6-mannosylglycoprotein 2-beta-N-acetylglucosaminyltransferase activity"/>
    <property type="evidence" value="ECO:0007669"/>
    <property type="project" value="UniProtKB-EC"/>
</dbReference>
<comment type="similarity">
    <text evidence="4">Belongs to the glycosyltransferase 16 (GT16) protein family.</text>
</comment>
<evidence type="ECO:0000256" key="2">
    <source>
        <dbReference type="ARBA" id="ARBA00004323"/>
    </source>
</evidence>
<dbReference type="KEGG" id="apln:108741847"/>
<evidence type="ECO:0000256" key="20">
    <source>
        <dbReference type="ARBA" id="ARBA00032552"/>
    </source>
</evidence>
<name>A0A1W4XIW6_AGRPL</name>
<reference evidence="28" key="1">
    <citation type="submission" date="2025-08" db="UniProtKB">
        <authorList>
            <consortium name="RefSeq"/>
        </authorList>
    </citation>
    <scope>IDENTIFICATION</scope>
    <source>
        <tissue evidence="28">Entire body</tissue>
    </source>
</reference>
<proteinExistence type="inferred from homology"/>
<gene>
    <name evidence="28" type="primary">LOC108741847</name>
</gene>
<sequence>MSSRRSLLVRRRGISWLRNSVLLFIVVFVWLQLNFLSLRNSSDTGQEINDSYAAILSMVPSLLHKFLTPRPFNRSLSNLTIGNLFSKSSLNISEMKYFINRYNKEQTVINENIFGPLQNDSIVIVVQVHDRINYLRHLIVSLAQVTDIAQVLLIFSHDFYDEEINGLVQSIDFCKVIQIFYPFSIQTHPNEFPGEDPKDCPRNMKKELAVARKCKNAMYPDHYGHYREAKFTQTKHHWWWKANRVFNELEIMKNYTGLVVLLEEDHYVAEDFLYVLKKMEQASKDSCRYCNMLSLGNYLKTYNYYSDSRKVEVTPWISSKHNMGMVFNRSTWVEIVGCAEFFCKYDDYNWDWSLQQVSQNCLKHKLHTMVVRAPRVFHIGECGVHHNKSNCLSTAIISKVQQVLKSAKKYLYPSYLTLSYTTVLKKAKLRKGNGGWGDKRDHILCLAMALKYV</sequence>
<evidence type="ECO:0000256" key="10">
    <source>
        <dbReference type="ARBA" id="ARBA00022723"/>
    </source>
</evidence>
<feature type="disulfide bond" evidence="25">
    <location>
        <begin position="200"/>
        <end position="214"/>
    </location>
</feature>
<feature type="disulfide bond" evidence="25">
    <location>
        <begin position="338"/>
        <end position="361"/>
    </location>
</feature>
<evidence type="ECO:0000256" key="24">
    <source>
        <dbReference type="PIRSR" id="PIRSR607754-2"/>
    </source>
</evidence>
<protein>
    <recommendedName>
        <fullName evidence="6">Alpha-1,6-mannosyl-glycoprotein 2-beta-N-acetylglucosaminyltransferase</fullName>
        <ecNumber evidence="5">2.4.1.143</ecNumber>
    </recommendedName>
    <alternativeName>
        <fullName evidence="21">Beta-1,2-N-acetylglucosaminyltransferase II</fullName>
    </alternativeName>
    <alternativeName>
        <fullName evidence="20">GlcNAc-T II</fullName>
    </alternativeName>
    <alternativeName>
        <fullName evidence="19">Mannoside acetylglucosaminyltransferase 2</fullName>
    </alternativeName>
    <alternativeName>
        <fullName evidence="18">N-glycosyl-oligosaccharide-glycoprotein N-acetylglucosaminyltransferase II</fullName>
    </alternativeName>
</protein>
<dbReference type="Pfam" id="PF05060">
    <property type="entry name" value="MGAT2"/>
    <property type="match status" value="1"/>
</dbReference>
<keyword evidence="7" id="KW-0328">Glycosyltransferase</keyword>
<evidence type="ECO:0000256" key="16">
    <source>
        <dbReference type="ARBA" id="ARBA00023180"/>
    </source>
</evidence>
<dbReference type="EC" id="2.4.1.143" evidence="5"/>
<feature type="disulfide bond" evidence="25">
    <location>
        <begin position="382"/>
        <end position="391"/>
    </location>
</feature>
<feature type="binding site" evidence="23">
    <location>
        <begin position="233"/>
        <end position="237"/>
    </location>
    <ligand>
        <name>substrate</name>
    </ligand>
</feature>
<dbReference type="GO" id="GO:0006487">
    <property type="term" value="P:protein N-linked glycosylation"/>
    <property type="evidence" value="ECO:0007669"/>
    <property type="project" value="TreeGrafter"/>
</dbReference>
<evidence type="ECO:0000256" key="14">
    <source>
        <dbReference type="ARBA" id="ARBA00023136"/>
    </source>
</evidence>
<keyword evidence="11" id="KW-0735">Signal-anchor</keyword>
<feature type="binding site" evidence="23">
    <location>
        <position position="158"/>
    </location>
    <ligand>
        <name>substrate</name>
    </ligand>
</feature>
<comment type="subcellular location">
    <subcellularLocation>
        <location evidence="2">Golgi apparatus membrane</location>
        <topology evidence="2">Single-pass type II membrane protein</topology>
    </subcellularLocation>
</comment>
<dbReference type="SUPFAM" id="SSF53448">
    <property type="entry name" value="Nucleotide-diphospho-sugar transferases"/>
    <property type="match status" value="1"/>
</dbReference>
<evidence type="ECO:0000256" key="26">
    <source>
        <dbReference type="SAM" id="Phobius"/>
    </source>
</evidence>
<dbReference type="PANTHER" id="PTHR12871">
    <property type="entry name" value="BETA-1,2-N-ACETYLGLUCOSAMINYLTRANSFERASE II"/>
    <property type="match status" value="1"/>
</dbReference>
<dbReference type="FunCoup" id="A0A1W4XIW6">
    <property type="interactions" value="794"/>
</dbReference>
<evidence type="ECO:0000256" key="4">
    <source>
        <dbReference type="ARBA" id="ARBA00011011"/>
    </source>
</evidence>
<keyword evidence="16" id="KW-0325">Glycoprotein</keyword>
<keyword evidence="9 26" id="KW-0812">Transmembrane</keyword>
<keyword evidence="27" id="KW-1185">Reference proteome</keyword>
<keyword evidence="8" id="KW-0808">Transferase</keyword>
<dbReference type="GO" id="GO:0005795">
    <property type="term" value="C:Golgi stack"/>
    <property type="evidence" value="ECO:0007669"/>
    <property type="project" value="InterPro"/>
</dbReference>
<dbReference type="OrthoDB" id="6019616at2759"/>
<evidence type="ECO:0000256" key="3">
    <source>
        <dbReference type="ARBA" id="ARBA00004922"/>
    </source>
</evidence>
<evidence type="ECO:0000256" key="17">
    <source>
        <dbReference type="ARBA" id="ARBA00023211"/>
    </source>
</evidence>
<feature type="disulfide bond" evidence="25">
    <location>
        <begin position="343"/>
        <end position="445"/>
    </location>
</feature>
<dbReference type="Proteomes" id="UP000192223">
    <property type="component" value="Unplaced"/>
</dbReference>
<evidence type="ECO:0000256" key="11">
    <source>
        <dbReference type="ARBA" id="ARBA00022968"/>
    </source>
</evidence>
<evidence type="ECO:0000256" key="6">
    <source>
        <dbReference type="ARBA" id="ARBA00014817"/>
    </source>
</evidence>
<evidence type="ECO:0000256" key="25">
    <source>
        <dbReference type="PIRSR" id="PIRSR607754-3"/>
    </source>
</evidence>
<feature type="binding site" evidence="23">
    <location>
        <begin position="127"/>
        <end position="131"/>
    </location>
    <ligand>
        <name>substrate</name>
    </ligand>
</feature>
<dbReference type="Gene3D" id="3.90.550.10">
    <property type="entry name" value="Spore Coat Polysaccharide Biosynthesis Protein SpsA, Chain A"/>
    <property type="match status" value="1"/>
</dbReference>
<dbReference type="GO" id="GO:0046872">
    <property type="term" value="F:metal ion binding"/>
    <property type="evidence" value="ECO:0007669"/>
    <property type="project" value="UniProtKB-KW"/>
</dbReference>
<comment type="catalytic activity">
    <reaction evidence="22">
        <text>an N(4)-{beta-D-GlcNAc-(1-&gt;2)-alpha-D-Man-(1-&gt;3)-[alpha-D-Man-(1-&gt;6)]-beta-D-Man-(1-&gt;4)-beta-D-GlcNAc-(1-&gt;4)-beta-D-GlcNAc}-L-asparaginyl-[protein] + UDP-N-acetyl-alpha-D-glucosamine = N(4)-{beta-D-GlcNAc-(1-&gt;2)-alpha-D-Man-(1-&gt;3)-[beta-D-GlcNAc-(1-&gt;2)-alpha-D-Man-(1-&gt;6)]-beta-D-Man-(1-&gt;4)-beta-D-GlcNAc-(1-&gt;4)-beta-D-GlcNAc}-L-asparaginyl-[protein] + UDP + H(+)</text>
        <dbReference type="Rhea" id="RHEA:12941"/>
        <dbReference type="Rhea" id="RHEA-COMP:13526"/>
        <dbReference type="Rhea" id="RHEA-COMP:14369"/>
        <dbReference type="ChEBI" id="CHEBI:15378"/>
        <dbReference type="ChEBI" id="CHEBI:57705"/>
        <dbReference type="ChEBI" id="CHEBI:58223"/>
        <dbReference type="ChEBI" id="CHEBI:60615"/>
        <dbReference type="ChEBI" id="CHEBI:60651"/>
        <dbReference type="EC" id="2.4.1.143"/>
    </reaction>
</comment>
<feature type="disulfide bond" evidence="25">
    <location>
        <begin position="287"/>
        <end position="290"/>
    </location>
</feature>
<dbReference type="InterPro" id="IPR007754">
    <property type="entry name" value="GlcNAc_II"/>
</dbReference>
<dbReference type="UniPathway" id="UPA00378"/>
<dbReference type="STRING" id="224129.A0A1W4XIW6"/>
<evidence type="ECO:0000256" key="13">
    <source>
        <dbReference type="ARBA" id="ARBA00023034"/>
    </source>
</evidence>
<dbReference type="PANTHER" id="PTHR12871:SF0">
    <property type="entry name" value="ALPHA-1,6-MANNOSYL-GLYCOPROTEIN 2-BETA-N-ACETYLGLUCOSAMINYLTRANSFERASE"/>
    <property type="match status" value="1"/>
</dbReference>